<protein>
    <submittedName>
        <fullName evidence="1">Uncharacterized protein</fullName>
    </submittedName>
</protein>
<name>A0A7G5GWT2_9BACT</name>
<evidence type="ECO:0000313" key="2">
    <source>
        <dbReference type="Proteomes" id="UP000515369"/>
    </source>
</evidence>
<organism evidence="1 2">
    <name type="scientific">Spirosoma foliorum</name>
    <dbReference type="NCBI Taxonomy" id="2710596"/>
    <lineage>
        <taxon>Bacteria</taxon>
        <taxon>Pseudomonadati</taxon>
        <taxon>Bacteroidota</taxon>
        <taxon>Cytophagia</taxon>
        <taxon>Cytophagales</taxon>
        <taxon>Cytophagaceae</taxon>
        <taxon>Spirosoma</taxon>
    </lineage>
</organism>
<reference evidence="1 2" key="1">
    <citation type="submission" date="2020-07" db="EMBL/GenBank/DDBJ databases">
        <title>Spirosoma foliorum sp. nov., isolated from the leaves on the Nejang mountain Korea, Republic of.</title>
        <authorList>
            <person name="Ho H."/>
            <person name="Lee Y.-J."/>
            <person name="Nurcahyanto D.-A."/>
            <person name="Kim S.-G."/>
        </authorList>
    </citation>
    <scope>NUCLEOTIDE SEQUENCE [LARGE SCALE GENOMIC DNA]</scope>
    <source>
        <strain evidence="1 2">PL0136</strain>
    </source>
</reference>
<dbReference type="RefSeq" id="WP_182460611.1">
    <property type="nucleotide sequence ID" value="NZ_CP059732.1"/>
</dbReference>
<dbReference type="KEGG" id="sfol:H3H32_36645"/>
<dbReference type="Proteomes" id="UP000515369">
    <property type="component" value="Chromosome"/>
</dbReference>
<evidence type="ECO:0000313" key="1">
    <source>
        <dbReference type="EMBL" id="QMW03324.1"/>
    </source>
</evidence>
<proteinExistence type="predicted"/>
<gene>
    <name evidence="1" type="ORF">H3H32_36645</name>
</gene>
<sequence length="85" mass="10235">MFKVLVNKTNNSQQKQFIIPKNQGYNCESWIVITIKGNQEFLMERFWQMPNIKEEEWEWKTNYAFPSALMTDFLRSDYNLDASSE</sequence>
<dbReference type="AlphaFoldDB" id="A0A7G5GWT2"/>
<keyword evidence="2" id="KW-1185">Reference proteome</keyword>
<dbReference type="EMBL" id="CP059732">
    <property type="protein sequence ID" value="QMW03324.1"/>
    <property type="molecule type" value="Genomic_DNA"/>
</dbReference>
<accession>A0A7G5GWT2</accession>